<reference evidence="2 3" key="1">
    <citation type="journal article" date="2015" name="Genome Announc.">
        <title>Expanding the biotechnology potential of lactobacilli through comparative genomics of 213 strains and associated genera.</title>
        <authorList>
            <person name="Sun Z."/>
            <person name="Harris H.M."/>
            <person name="McCann A."/>
            <person name="Guo C."/>
            <person name="Argimon S."/>
            <person name="Zhang W."/>
            <person name="Yang X."/>
            <person name="Jeffery I.B."/>
            <person name="Cooney J.C."/>
            <person name="Kagawa T.F."/>
            <person name="Liu W."/>
            <person name="Song Y."/>
            <person name="Salvetti E."/>
            <person name="Wrobel A."/>
            <person name="Rasinkangas P."/>
            <person name="Parkhill J."/>
            <person name="Rea M.C."/>
            <person name="O'Sullivan O."/>
            <person name="Ritari J."/>
            <person name="Douillard F.P."/>
            <person name="Paul Ross R."/>
            <person name="Yang R."/>
            <person name="Briner A.E."/>
            <person name="Felis G.E."/>
            <person name="de Vos W.M."/>
            <person name="Barrangou R."/>
            <person name="Klaenhammer T.R."/>
            <person name="Caufield P.W."/>
            <person name="Cui Y."/>
            <person name="Zhang H."/>
            <person name="O'Toole P.W."/>
        </authorList>
    </citation>
    <scope>NUCLEOTIDE SEQUENCE [LARGE SCALE GENOMIC DNA]</scope>
    <source>
        <strain evidence="2 3">DSM 18527</strain>
    </source>
</reference>
<evidence type="ECO:0000313" key="2">
    <source>
        <dbReference type="EMBL" id="KRM31056.1"/>
    </source>
</evidence>
<dbReference type="GO" id="GO:1990189">
    <property type="term" value="F:protein N-terminal-serine acetyltransferase activity"/>
    <property type="evidence" value="ECO:0007669"/>
    <property type="project" value="TreeGrafter"/>
</dbReference>
<evidence type="ECO:0000259" key="1">
    <source>
        <dbReference type="PROSITE" id="PS51186"/>
    </source>
</evidence>
<gene>
    <name evidence="2" type="ORF">FC83_GL001058</name>
</gene>
<dbReference type="GO" id="GO:0008999">
    <property type="term" value="F:protein-N-terminal-alanine acetyltransferase activity"/>
    <property type="evidence" value="ECO:0007669"/>
    <property type="project" value="TreeGrafter"/>
</dbReference>
<dbReference type="PANTHER" id="PTHR43441">
    <property type="entry name" value="RIBOSOMAL-PROTEIN-SERINE ACETYLTRANSFERASE"/>
    <property type="match status" value="1"/>
</dbReference>
<comment type="caution">
    <text evidence="2">The sequence shown here is derived from an EMBL/GenBank/DDBJ whole genome shotgun (WGS) entry which is preliminary data.</text>
</comment>
<dbReference type="GO" id="GO:0005737">
    <property type="term" value="C:cytoplasm"/>
    <property type="evidence" value="ECO:0007669"/>
    <property type="project" value="TreeGrafter"/>
</dbReference>
<sequence length="182" mass="20847">MFITPIDDHFSIRKIAIQDAQPLFDLIQQNSAYLMPYLPWLTPELTLDDEIRFIQDMLTKQMSGLVYATVILEDQKVIGNLDLHQIDVNNRRGAVGYWLDAKHQGQGIMTKAVAKLVAIGFTELNLNRIEIEAVAKNKPSRKVAERLGFQLEGTLRQYVLTDGEFEDMVIYSQLKAEWAKHN</sequence>
<keyword evidence="2" id="KW-0689">Ribosomal protein</keyword>
<dbReference type="GO" id="GO:0005840">
    <property type="term" value="C:ribosome"/>
    <property type="evidence" value="ECO:0007669"/>
    <property type="project" value="UniProtKB-KW"/>
</dbReference>
<dbReference type="Pfam" id="PF13302">
    <property type="entry name" value="Acetyltransf_3"/>
    <property type="match status" value="1"/>
</dbReference>
<dbReference type="OrthoDB" id="9784707at2"/>
<dbReference type="Proteomes" id="UP000051236">
    <property type="component" value="Unassembled WGS sequence"/>
</dbReference>
<accession>X0QLS7</accession>
<feature type="domain" description="N-acetyltransferase" evidence="1">
    <location>
        <begin position="10"/>
        <end position="177"/>
    </location>
</feature>
<evidence type="ECO:0000313" key="3">
    <source>
        <dbReference type="Proteomes" id="UP000051236"/>
    </source>
</evidence>
<proteinExistence type="predicted"/>
<dbReference type="PANTHER" id="PTHR43441:SF11">
    <property type="entry name" value="RIBOSOMAL-PROTEIN-SERINE ACETYLTRANSFERASE"/>
    <property type="match status" value="1"/>
</dbReference>
<dbReference type="eggNOG" id="COG1670">
    <property type="taxonomic scope" value="Bacteria"/>
</dbReference>
<dbReference type="PROSITE" id="PS51186">
    <property type="entry name" value="GNAT"/>
    <property type="match status" value="1"/>
</dbReference>
<dbReference type="InterPro" id="IPR000182">
    <property type="entry name" value="GNAT_dom"/>
</dbReference>
<name>X0QLS7_9LACO</name>
<protein>
    <submittedName>
        <fullName evidence="2">Ribosomal protein acetylating enzyme</fullName>
    </submittedName>
</protein>
<dbReference type="AlphaFoldDB" id="X0QLS7"/>
<dbReference type="InterPro" id="IPR016181">
    <property type="entry name" value="Acyl_CoA_acyltransferase"/>
</dbReference>
<keyword evidence="3" id="KW-1185">Reference proteome</keyword>
<dbReference type="Gene3D" id="3.40.630.30">
    <property type="match status" value="1"/>
</dbReference>
<keyword evidence="2" id="KW-0687">Ribonucleoprotein</keyword>
<dbReference type="STRING" id="1423734.FC83_GL001058"/>
<organism evidence="2 3">
    <name type="scientific">Agrilactobacillus composti DSM 18527 = JCM 14202</name>
    <dbReference type="NCBI Taxonomy" id="1423734"/>
    <lineage>
        <taxon>Bacteria</taxon>
        <taxon>Bacillati</taxon>
        <taxon>Bacillota</taxon>
        <taxon>Bacilli</taxon>
        <taxon>Lactobacillales</taxon>
        <taxon>Lactobacillaceae</taxon>
        <taxon>Agrilactobacillus</taxon>
    </lineage>
</organism>
<dbReference type="PATRIC" id="fig|1423734.3.peg.1071"/>
<dbReference type="EMBL" id="AZGA01000084">
    <property type="protein sequence ID" value="KRM31056.1"/>
    <property type="molecule type" value="Genomic_DNA"/>
</dbReference>
<dbReference type="SUPFAM" id="SSF55729">
    <property type="entry name" value="Acyl-CoA N-acyltransferases (Nat)"/>
    <property type="match status" value="1"/>
</dbReference>
<dbReference type="InterPro" id="IPR051908">
    <property type="entry name" value="Ribosomal_N-acetyltransferase"/>
</dbReference>
<dbReference type="RefSeq" id="WP_035452217.1">
    <property type="nucleotide sequence ID" value="NZ_AZGA01000084.1"/>
</dbReference>